<dbReference type="InterPro" id="IPR050166">
    <property type="entry name" value="ABC_transporter_ATP-bind"/>
</dbReference>
<evidence type="ECO:0000313" key="6">
    <source>
        <dbReference type="Proteomes" id="UP000811899"/>
    </source>
</evidence>
<evidence type="ECO:0000259" key="4">
    <source>
        <dbReference type="PROSITE" id="PS50893"/>
    </source>
</evidence>
<sequence>MLLLDCVNFRYPHKRHGNELSPWVLKDICFKADAGEFVSVIGPSGCGKSTLLALISGLLRPSEGRVLVNGTEVTGPSRTRVMIFQGHLVFPWKSAVQNIEFVLKSRGIPRYERRDMALDYLSKVRLESFADAYPHQLSGGMQQRIGIARALAAEPEILLLDEPFSSLDLVTKCAVIDELKEIATQMRKTVVLVTHNLDEAFYIGHRVHLMAASPGRITTTFDLTEGKPEQLLALGRSREFQDFKEQVSTIMNGHQEERIHP</sequence>
<reference evidence="5 6" key="1">
    <citation type="submission" date="2021-05" db="EMBL/GenBank/DDBJ databases">
        <title>The draft genome of Geobacter pelophilus DSM 12255.</title>
        <authorList>
            <person name="Xu Z."/>
            <person name="Masuda Y."/>
            <person name="Itoh H."/>
            <person name="Senoo K."/>
        </authorList>
    </citation>
    <scope>NUCLEOTIDE SEQUENCE [LARGE SCALE GENOMIC DNA]</scope>
    <source>
        <strain evidence="5 6">DSM 12255</strain>
    </source>
</reference>
<proteinExistence type="predicted"/>
<dbReference type="Proteomes" id="UP000811899">
    <property type="component" value="Unassembled WGS sequence"/>
</dbReference>
<keyword evidence="2" id="KW-0547">Nucleotide-binding</keyword>
<dbReference type="GO" id="GO:0005524">
    <property type="term" value="F:ATP binding"/>
    <property type="evidence" value="ECO:0007669"/>
    <property type="project" value="UniProtKB-KW"/>
</dbReference>
<dbReference type="InterPro" id="IPR003439">
    <property type="entry name" value="ABC_transporter-like_ATP-bd"/>
</dbReference>
<dbReference type="SMART" id="SM00382">
    <property type="entry name" value="AAA"/>
    <property type="match status" value="1"/>
</dbReference>
<dbReference type="PROSITE" id="PS00211">
    <property type="entry name" value="ABC_TRANSPORTER_1"/>
    <property type="match status" value="1"/>
</dbReference>
<dbReference type="CDD" id="cd03293">
    <property type="entry name" value="ABC_NrtD_SsuB_transporters"/>
    <property type="match status" value="1"/>
</dbReference>
<dbReference type="PANTHER" id="PTHR42788:SF13">
    <property type="entry name" value="ALIPHATIC SULFONATES IMPORT ATP-BINDING PROTEIN SSUB"/>
    <property type="match status" value="1"/>
</dbReference>
<dbReference type="SUPFAM" id="SSF52540">
    <property type="entry name" value="P-loop containing nucleoside triphosphate hydrolases"/>
    <property type="match status" value="1"/>
</dbReference>
<keyword evidence="6" id="KW-1185">Reference proteome</keyword>
<dbReference type="GO" id="GO:0016887">
    <property type="term" value="F:ATP hydrolysis activity"/>
    <property type="evidence" value="ECO:0007669"/>
    <property type="project" value="InterPro"/>
</dbReference>
<dbReference type="PROSITE" id="PS50893">
    <property type="entry name" value="ABC_TRANSPORTER_2"/>
    <property type="match status" value="1"/>
</dbReference>
<comment type="caution">
    <text evidence="5">The sequence shown here is derived from an EMBL/GenBank/DDBJ whole genome shotgun (WGS) entry which is preliminary data.</text>
</comment>
<dbReference type="AlphaFoldDB" id="A0AAW4LBT3"/>
<keyword evidence="1" id="KW-0813">Transport</keyword>
<evidence type="ECO:0000256" key="3">
    <source>
        <dbReference type="ARBA" id="ARBA00022840"/>
    </source>
</evidence>
<dbReference type="RefSeq" id="WP_214172624.1">
    <property type="nucleotide sequence ID" value="NZ_JAHCVJ010000007.1"/>
</dbReference>
<dbReference type="InterPro" id="IPR027417">
    <property type="entry name" value="P-loop_NTPase"/>
</dbReference>
<dbReference type="InterPro" id="IPR017871">
    <property type="entry name" value="ABC_transporter-like_CS"/>
</dbReference>
<organism evidence="5 6">
    <name type="scientific">Geoanaerobacter pelophilus</name>
    <dbReference type="NCBI Taxonomy" id="60036"/>
    <lineage>
        <taxon>Bacteria</taxon>
        <taxon>Pseudomonadati</taxon>
        <taxon>Thermodesulfobacteriota</taxon>
        <taxon>Desulfuromonadia</taxon>
        <taxon>Geobacterales</taxon>
        <taxon>Geobacteraceae</taxon>
        <taxon>Geoanaerobacter</taxon>
    </lineage>
</organism>
<evidence type="ECO:0000313" key="5">
    <source>
        <dbReference type="EMBL" id="MBT0665856.1"/>
    </source>
</evidence>
<name>A0AAW4LBT3_9BACT</name>
<keyword evidence="3 5" id="KW-0067">ATP-binding</keyword>
<protein>
    <submittedName>
        <fullName evidence="5">ABC transporter ATP-binding protein</fullName>
    </submittedName>
</protein>
<dbReference type="PANTHER" id="PTHR42788">
    <property type="entry name" value="TAURINE IMPORT ATP-BINDING PROTEIN-RELATED"/>
    <property type="match status" value="1"/>
</dbReference>
<accession>A0AAW4LBT3</accession>
<dbReference type="InterPro" id="IPR003593">
    <property type="entry name" value="AAA+_ATPase"/>
</dbReference>
<feature type="domain" description="ABC transporter" evidence="4">
    <location>
        <begin position="7"/>
        <end position="237"/>
    </location>
</feature>
<gene>
    <name evidence="5" type="ORF">KI809_16215</name>
</gene>
<dbReference type="EMBL" id="JAHCVJ010000007">
    <property type="protein sequence ID" value="MBT0665856.1"/>
    <property type="molecule type" value="Genomic_DNA"/>
</dbReference>
<dbReference type="Gene3D" id="3.40.50.300">
    <property type="entry name" value="P-loop containing nucleotide triphosphate hydrolases"/>
    <property type="match status" value="1"/>
</dbReference>
<evidence type="ECO:0000256" key="2">
    <source>
        <dbReference type="ARBA" id="ARBA00022741"/>
    </source>
</evidence>
<dbReference type="Pfam" id="PF00005">
    <property type="entry name" value="ABC_tran"/>
    <property type="match status" value="1"/>
</dbReference>
<evidence type="ECO:0000256" key="1">
    <source>
        <dbReference type="ARBA" id="ARBA00022448"/>
    </source>
</evidence>